<dbReference type="SUPFAM" id="SSF52833">
    <property type="entry name" value="Thioredoxin-like"/>
    <property type="match status" value="1"/>
</dbReference>
<evidence type="ECO:0000259" key="2">
    <source>
        <dbReference type="PROSITE" id="PS50404"/>
    </source>
</evidence>
<dbReference type="PROSITE" id="PS50405">
    <property type="entry name" value="GST_CTER"/>
    <property type="match status" value="1"/>
</dbReference>
<feature type="domain" description="GST N-terminal" evidence="2">
    <location>
        <begin position="4"/>
        <end position="87"/>
    </location>
</feature>
<feature type="domain" description="GST C-terminal" evidence="3">
    <location>
        <begin position="93"/>
        <end position="221"/>
    </location>
</feature>
<dbReference type="Pfam" id="PF13417">
    <property type="entry name" value="GST_N_3"/>
    <property type="match status" value="1"/>
</dbReference>
<dbReference type="PROSITE" id="PS50404">
    <property type="entry name" value="GST_NTER"/>
    <property type="match status" value="1"/>
</dbReference>
<evidence type="ECO:0000313" key="4">
    <source>
        <dbReference type="EMBL" id="TCS97945.1"/>
    </source>
</evidence>
<dbReference type="Proteomes" id="UP000294599">
    <property type="component" value="Unassembled WGS sequence"/>
</dbReference>
<dbReference type="CDD" id="cd03042">
    <property type="entry name" value="GST_N_Zeta"/>
    <property type="match status" value="1"/>
</dbReference>
<dbReference type="FunFam" id="3.40.30.10:FF:000293">
    <property type="entry name" value="Maleylacetoacetate isomerase MaiA"/>
    <property type="match status" value="1"/>
</dbReference>
<dbReference type="SFLD" id="SFLDG00358">
    <property type="entry name" value="Main_(cytGST)"/>
    <property type="match status" value="1"/>
</dbReference>
<organism evidence="4 5">
    <name type="scientific">Pseudofulvimonas gallinarii</name>
    <dbReference type="NCBI Taxonomy" id="634155"/>
    <lineage>
        <taxon>Bacteria</taxon>
        <taxon>Pseudomonadati</taxon>
        <taxon>Pseudomonadota</taxon>
        <taxon>Gammaproteobacteria</taxon>
        <taxon>Lysobacterales</taxon>
        <taxon>Rhodanobacteraceae</taxon>
        <taxon>Pseudofulvimonas</taxon>
    </lineage>
</organism>
<dbReference type="InterPro" id="IPR010987">
    <property type="entry name" value="Glutathione-S-Trfase_C-like"/>
</dbReference>
<sequence>MNSADITLYDYWRSSAAWRVRIGLNLKGVAYRSQPVHLVREGGEQHRPEYRAINPAGLVPTLLHGQRRITQSLAILEYLDEAFPGHPHLLPEDVRGRARVRALALTLAADTHPIHNLRVQQYLKNTMGLDEDAVAAFVRHWLLEGFTSFEALLASSSETGSFCHGDHPTLADCVLVPAMYAARRFGAPLDDFGNCLRIHDQCSSLPAFQAAHPDRQPDAPAA</sequence>
<dbReference type="InterPro" id="IPR004045">
    <property type="entry name" value="Glutathione_S-Trfase_N"/>
</dbReference>
<evidence type="ECO:0000313" key="5">
    <source>
        <dbReference type="Proteomes" id="UP000294599"/>
    </source>
</evidence>
<dbReference type="GO" id="GO:0005737">
    <property type="term" value="C:cytoplasm"/>
    <property type="evidence" value="ECO:0007669"/>
    <property type="project" value="InterPro"/>
</dbReference>
<accession>A0A4R3LEU5</accession>
<comment type="similarity">
    <text evidence="1">Belongs to the GST superfamily. Zeta family.</text>
</comment>
<dbReference type="Gene3D" id="3.40.30.10">
    <property type="entry name" value="Glutaredoxin"/>
    <property type="match status" value="1"/>
</dbReference>
<dbReference type="InterPro" id="IPR034330">
    <property type="entry name" value="GST_Zeta_C"/>
</dbReference>
<dbReference type="InterPro" id="IPR005955">
    <property type="entry name" value="GST_Zeta"/>
</dbReference>
<dbReference type="OrthoDB" id="509852at2"/>
<name>A0A4R3LEU5_9GAMM</name>
<dbReference type="AlphaFoldDB" id="A0A4R3LEU5"/>
<dbReference type="PANTHER" id="PTHR42673:SF21">
    <property type="entry name" value="GLUTATHIONE S-TRANSFERASE YFCF"/>
    <property type="match status" value="1"/>
</dbReference>
<reference evidence="4 5" key="1">
    <citation type="submission" date="2019-03" db="EMBL/GenBank/DDBJ databases">
        <title>Genomic Encyclopedia of Type Strains, Phase IV (KMG-IV): sequencing the most valuable type-strain genomes for metagenomic binning, comparative biology and taxonomic classification.</title>
        <authorList>
            <person name="Goeker M."/>
        </authorList>
    </citation>
    <scope>NUCLEOTIDE SEQUENCE [LARGE SCALE GENOMIC DNA]</scope>
    <source>
        <strain evidence="4 5">DSM 21944</strain>
    </source>
</reference>
<dbReference type="InterPro" id="IPR036249">
    <property type="entry name" value="Thioredoxin-like_sf"/>
</dbReference>
<protein>
    <submittedName>
        <fullName evidence="4">Maleylacetoacetate isomerase</fullName>
    </submittedName>
</protein>
<dbReference type="SFLD" id="SFLDS00019">
    <property type="entry name" value="Glutathione_Transferase_(cytos"/>
    <property type="match status" value="1"/>
</dbReference>
<dbReference type="GO" id="GO:0006559">
    <property type="term" value="P:L-phenylalanine catabolic process"/>
    <property type="evidence" value="ECO:0007669"/>
    <property type="project" value="TreeGrafter"/>
</dbReference>
<dbReference type="PANTHER" id="PTHR42673">
    <property type="entry name" value="MALEYLACETOACETATE ISOMERASE"/>
    <property type="match status" value="1"/>
</dbReference>
<dbReference type="InterPro" id="IPR040079">
    <property type="entry name" value="Glutathione_S-Trfase"/>
</dbReference>
<proteinExistence type="inferred from homology"/>
<evidence type="ECO:0000259" key="3">
    <source>
        <dbReference type="PROSITE" id="PS50405"/>
    </source>
</evidence>
<dbReference type="InterPro" id="IPR034333">
    <property type="entry name" value="GST_Zeta_N"/>
</dbReference>
<keyword evidence="4" id="KW-0413">Isomerase</keyword>
<dbReference type="InterPro" id="IPR036282">
    <property type="entry name" value="Glutathione-S-Trfase_C_sf"/>
</dbReference>
<dbReference type="SUPFAM" id="SSF47616">
    <property type="entry name" value="GST C-terminal domain-like"/>
    <property type="match status" value="1"/>
</dbReference>
<dbReference type="NCBIfam" id="TIGR01262">
    <property type="entry name" value="maiA"/>
    <property type="match status" value="1"/>
</dbReference>
<dbReference type="GO" id="GO:0004364">
    <property type="term" value="F:glutathione transferase activity"/>
    <property type="evidence" value="ECO:0007669"/>
    <property type="project" value="TreeGrafter"/>
</dbReference>
<gene>
    <name evidence="4" type="ORF">EDC25_1106</name>
</gene>
<dbReference type="CDD" id="cd03191">
    <property type="entry name" value="GST_C_Zeta"/>
    <property type="match status" value="1"/>
</dbReference>
<comment type="caution">
    <text evidence="4">The sequence shown here is derived from an EMBL/GenBank/DDBJ whole genome shotgun (WGS) entry which is preliminary data.</text>
</comment>
<evidence type="ECO:0000256" key="1">
    <source>
        <dbReference type="ARBA" id="ARBA00010007"/>
    </source>
</evidence>
<dbReference type="Gene3D" id="1.20.1050.10">
    <property type="match status" value="1"/>
</dbReference>
<keyword evidence="5" id="KW-1185">Reference proteome</keyword>
<dbReference type="GO" id="GO:0016034">
    <property type="term" value="F:maleylacetoacetate isomerase activity"/>
    <property type="evidence" value="ECO:0007669"/>
    <property type="project" value="TreeGrafter"/>
</dbReference>
<dbReference type="EMBL" id="SMAF01000010">
    <property type="protein sequence ID" value="TCS97945.1"/>
    <property type="molecule type" value="Genomic_DNA"/>
</dbReference>
<dbReference type="RefSeq" id="WP_123522539.1">
    <property type="nucleotide sequence ID" value="NZ_JBHLWF010000033.1"/>
</dbReference>
<dbReference type="GO" id="GO:0006749">
    <property type="term" value="P:glutathione metabolic process"/>
    <property type="evidence" value="ECO:0007669"/>
    <property type="project" value="TreeGrafter"/>
</dbReference>